<dbReference type="SUPFAM" id="SSF52540">
    <property type="entry name" value="P-loop containing nucleoside triphosphate hydrolases"/>
    <property type="match status" value="1"/>
</dbReference>
<dbReference type="InterPro" id="IPR011991">
    <property type="entry name" value="ArsR-like_HTH"/>
</dbReference>
<dbReference type="Gene3D" id="3.40.50.300">
    <property type="entry name" value="P-loop containing nucleotide triphosphate hydrolases"/>
    <property type="match status" value="1"/>
</dbReference>
<dbReference type="Proteomes" id="UP001565236">
    <property type="component" value="Unassembled WGS sequence"/>
</dbReference>
<evidence type="ECO:0000256" key="2">
    <source>
        <dbReference type="ARBA" id="ARBA00022679"/>
    </source>
</evidence>
<dbReference type="PROSITE" id="PS00676">
    <property type="entry name" value="SIGMA54_INTERACT_2"/>
    <property type="match status" value="1"/>
</dbReference>
<dbReference type="InterPro" id="IPR003593">
    <property type="entry name" value="AAA+_ATPase"/>
</dbReference>
<dbReference type="Gene3D" id="3.40.50.510">
    <property type="entry name" value="Phosphotransferase system, mannose-type IIA component"/>
    <property type="match status" value="1"/>
</dbReference>
<dbReference type="InterPro" id="IPR036634">
    <property type="entry name" value="PRD_sf"/>
</dbReference>
<dbReference type="Pfam" id="PF03610">
    <property type="entry name" value="EIIA-man"/>
    <property type="match status" value="1"/>
</dbReference>
<dbReference type="Pfam" id="PF00158">
    <property type="entry name" value="Sigma54_activat"/>
    <property type="match status" value="1"/>
</dbReference>
<dbReference type="CDD" id="cd00090">
    <property type="entry name" value="HTH_ARSR"/>
    <property type="match status" value="1"/>
</dbReference>
<comment type="caution">
    <text evidence="10">The sequence shown here is derived from an EMBL/GenBank/DDBJ whole genome shotgun (WGS) entry which is preliminary data.</text>
</comment>
<feature type="domain" description="Sigma-54 factor interaction" evidence="7">
    <location>
        <begin position="73"/>
        <end position="305"/>
    </location>
</feature>
<evidence type="ECO:0000313" key="10">
    <source>
        <dbReference type="EMBL" id="MEY8662906.1"/>
    </source>
</evidence>
<dbReference type="InterPro" id="IPR036388">
    <property type="entry name" value="WH-like_DNA-bd_sf"/>
</dbReference>
<evidence type="ECO:0000256" key="3">
    <source>
        <dbReference type="ARBA" id="ARBA00022741"/>
    </source>
</evidence>
<keyword evidence="3" id="KW-0547">Nucleotide-binding</keyword>
<dbReference type="Pfam" id="PF13412">
    <property type="entry name" value="HTH_24"/>
    <property type="match status" value="1"/>
</dbReference>
<organism evidence="10 11">
    <name type="scientific">Ligilactobacillus faecis</name>
    <dbReference type="NCBI Taxonomy" id="762833"/>
    <lineage>
        <taxon>Bacteria</taxon>
        <taxon>Bacillati</taxon>
        <taxon>Bacillota</taxon>
        <taxon>Bacilli</taxon>
        <taxon>Lactobacillales</taxon>
        <taxon>Lactobacillaceae</taxon>
        <taxon>Ligilactobacillus</taxon>
    </lineage>
</organism>
<keyword evidence="6" id="KW-0238">DNA-binding</keyword>
<evidence type="ECO:0000256" key="5">
    <source>
        <dbReference type="ARBA" id="ARBA00022840"/>
    </source>
</evidence>
<name>A0ABV4DR12_9LACO</name>
<protein>
    <recommendedName>
        <fullName evidence="1">DNA translocase FtsK</fullName>
    </recommendedName>
</protein>
<dbReference type="SUPFAM" id="SSF63520">
    <property type="entry name" value="PTS-regulatory domain, PRD"/>
    <property type="match status" value="2"/>
</dbReference>
<evidence type="ECO:0000256" key="6">
    <source>
        <dbReference type="ARBA" id="ARBA00023125"/>
    </source>
</evidence>
<dbReference type="PROSITE" id="PS50045">
    <property type="entry name" value="SIGMA54_INTERACT_4"/>
    <property type="match status" value="1"/>
</dbReference>
<dbReference type="PANTHER" id="PTHR32071">
    <property type="entry name" value="TRANSCRIPTIONAL REGULATORY PROTEIN"/>
    <property type="match status" value="1"/>
</dbReference>
<dbReference type="SUPFAM" id="SSF46785">
    <property type="entry name" value="Winged helix' DNA-binding domain"/>
    <property type="match status" value="1"/>
</dbReference>
<dbReference type="SUPFAM" id="SSF53062">
    <property type="entry name" value="PTS system fructose IIA component-like"/>
    <property type="match status" value="1"/>
</dbReference>
<dbReference type="EMBL" id="JBCLUF010000033">
    <property type="protein sequence ID" value="MEY8662906.1"/>
    <property type="molecule type" value="Genomic_DNA"/>
</dbReference>
<dbReference type="Gene3D" id="1.10.10.10">
    <property type="entry name" value="Winged helix-like DNA-binding domain superfamily/Winged helix DNA-binding domain"/>
    <property type="match status" value="1"/>
</dbReference>
<dbReference type="CDD" id="cd00009">
    <property type="entry name" value="AAA"/>
    <property type="match status" value="1"/>
</dbReference>
<dbReference type="Gene3D" id="1.10.1790.10">
    <property type="entry name" value="PRD domain"/>
    <property type="match status" value="2"/>
</dbReference>
<feature type="domain" description="PRD" evidence="9">
    <location>
        <begin position="426"/>
        <end position="531"/>
    </location>
</feature>
<dbReference type="CDD" id="cd00006">
    <property type="entry name" value="PTS_IIA_man"/>
    <property type="match status" value="1"/>
</dbReference>
<feature type="domain" description="PTS EIIA type-4" evidence="8">
    <location>
        <begin position="536"/>
        <end position="662"/>
    </location>
</feature>
<feature type="domain" description="PRD" evidence="9">
    <location>
        <begin position="781"/>
        <end position="890"/>
    </location>
</feature>
<dbReference type="PROSITE" id="PS51372">
    <property type="entry name" value="PRD_2"/>
    <property type="match status" value="2"/>
</dbReference>
<dbReference type="InterPro" id="IPR011608">
    <property type="entry name" value="PRD"/>
</dbReference>
<dbReference type="InterPro" id="IPR033887">
    <property type="entry name" value="PTS_IIA_man"/>
</dbReference>
<evidence type="ECO:0000313" key="11">
    <source>
        <dbReference type="Proteomes" id="UP001565236"/>
    </source>
</evidence>
<proteinExistence type="predicted"/>
<evidence type="ECO:0000256" key="1">
    <source>
        <dbReference type="ARBA" id="ARBA00020887"/>
    </source>
</evidence>
<keyword evidence="2" id="KW-0808">Transferase</keyword>
<evidence type="ECO:0000259" key="8">
    <source>
        <dbReference type="PROSITE" id="PS51096"/>
    </source>
</evidence>
<keyword evidence="11" id="KW-1185">Reference proteome</keyword>
<dbReference type="InterPro" id="IPR036390">
    <property type="entry name" value="WH_DNA-bd_sf"/>
</dbReference>
<evidence type="ECO:0000256" key="4">
    <source>
        <dbReference type="ARBA" id="ARBA00022777"/>
    </source>
</evidence>
<dbReference type="RefSeq" id="WP_369942809.1">
    <property type="nucleotide sequence ID" value="NZ_JBCLUF010000033.1"/>
</dbReference>
<dbReference type="Pfam" id="PF00874">
    <property type="entry name" value="PRD"/>
    <property type="match status" value="2"/>
</dbReference>
<gene>
    <name evidence="10" type="ORF">AALT52_08400</name>
</gene>
<dbReference type="SMART" id="SM00382">
    <property type="entry name" value="AAA"/>
    <property type="match status" value="1"/>
</dbReference>
<evidence type="ECO:0000259" key="9">
    <source>
        <dbReference type="PROSITE" id="PS51372"/>
    </source>
</evidence>
<sequence length="892" mass="101125">MRKKDTILRELQQAKQALTAKEMAQKLKMDRTNVSRHLNELVKEEKVKKLAGRPIKFKAVSFLTEKYITFENLIGKDGSLKNQIQKAKAAILYPPLGLHTLIFGKTGTGKTMFAECMYRFALTSKTLASDAPFITFNCADYAQNPQLLYGHIFGVKKGAFTGAETSRKGLLEQANGGILFLDEIHRLPPEGQEMLFTFIDKGTFRPLGAEQEEQAKVLIIGATTETSQTFLTTFNRRIPMQIELPALSERSLDERLAIIEEFLQQEANRLESTISLDRRSLLAFLAYQPEGNIGQLKRDLKLVCAKAFLHYQTAKTADKIAITEEDLPLVVQKGLLRSQTLQAKLPHFLDKNELCLVLDPGEDNVIWRKDPNNDMEVYDSITTKLDELGNLELSTIDLEKLIATDVDRYFSTYVEKLSHTNTYREIISDKLWHLVEQMYAKAKERLGRHYDEKVRFAFALHLNATIERIKNDRFVAHPDLNDIRRQNTKEFQLALEFSAQLEQAYNIVLPLDEIGFITMFLTMDETSEDASLANEQVEVLVVMHGEQTATSMLKTAQELLQTKWGQAFDMSLSLSTEAMYQQVRTYIAKHQASLGQGVIILTDMGSPNNFGKLLTHEFGIKTRVISLASTMLVLESLRLATLGRTLAEIYQSVSLIFEKQCLNDEPKEKPKAKALVVACFTGEGVSAYLYQLVSRLVDPAEIEIVQMQSLEKAKFLKQLEQLSLEKELVAIVGTVELNYQKIPFVPAFDLFQRKKVLAFQELLGPLTTSAEVSHALAKEFASSLDVTQLFAQIDTCLQTFRNEQEVLLENSVWQALSVHLGFLIDKLTKKQLPPLFPNLQHFKAQNSLFFTQLKNYLAPLEEEFGVTFSFDDLAYVAKIICNNQIKLELHSV</sequence>
<keyword evidence="4" id="KW-0418">Kinase</keyword>
<reference evidence="10 11" key="1">
    <citation type="submission" date="2024-03" db="EMBL/GenBank/DDBJ databases">
        <title>Mouse gut bacterial collection (mGBC) of GemPharmatech.</title>
        <authorList>
            <person name="He Y."/>
            <person name="Dong L."/>
            <person name="Wu D."/>
            <person name="Gao X."/>
            <person name="Lin Z."/>
        </authorList>
    </citation>
    <scope>NUCLEOTIDE SEQUENCE [LARGE SCALE GENOMIC DNA]</scope>
    <source>
        <strain evidence="10 11">15-30</strain>
    </source>
</reference>
<dbReference type="PROSITE" id="PS51096">
    <property type="entry name" value="PTS_EIIA_TYPE_4"/>
    <property type="match status" value="1"/>
</dbReference>
<dbReference type="InterPro" id="IPR036662">
    <property type="entry name" value="PTS_EIIA_man-typ_sf"/>
</dbReference>
<dbReference type="InterPro" id="IPR002078">
    <property type="entry name" value="Sigma_54_int"/>
</dbReference>
<dbReference type="InterPro" id="IPR004701">
    <property type="entry name" value="PTS_EIIA_man-typ"/>
</dbReference>
<accession>A0ABV4DR12</accession>
<keyword evidence="5" id="KW-0067">ATP-binding</keyword>
<evidence type="ECO:0000259" key="7">
    <source>
        <dbReference type="PROSITE" id="PS50045"/>
    </source>
</evidence>
<dbReference type="PANTHER" id="PTHR32071:SF38">
    <property type="entry name" value="PSP OPERON TRANSCRIPTIONAL ACTIVATOR"/>
    <property type="match status" value="1"/>
</dbReference>
<dbReference type="InterPro" id="IPR025943">
    <property type="entry name" value="Sigma_54_int_dom_ATP-bd_2"/>
</dbReference>
<dbReference type="InterPro" id="IPR027417">
    <property type="entry name" value="P-loop_NTPase"/>
</dbReference>